<dbReference type="SUPFAM" id="SSF56784">
    <property type="entry name" value="HAD-like"/>
    <property type="match status" value="1"/>
</dbReference>
<dbReference type="InParanoid" id="A0A1Z5KG53"/>
<dbReference type="EMBL" id="BDSP01000222">
    <property type="protein sequence ID" value="GAX25197.1"/>
    <property type="molecule type" value="Genomic_DNA"/>
</dbReference>
<protein>
    <submittedName>
        <fullName evidence="1">Uncharacterized protein</fullName>
    </submittedName>
</protein>
<sequence length="357" mass="39754">MKRIPMLFVTLWKSVEHIRAFAPHSTKTRHRTSLASTSTTLRQVDGVREIVDHYDVFLLDMWGVLHDGHTPYPGVLEAIRQLKQAGKELVIVSNSSKRKDHSVRMLQKLGFDPQDFAQIITSGEVTFQMMQGKLSNGCLPATKKVCVLGSGDGDIEYCASAGWEVVPIEEATLLLARGTFTVQDGRVEIHKRTNADAYHEALQATLQTAAQRKLPMIVANPDKVRPDFERPPMPGKLGDDYARFLSSPEEEDLLIQRIGKPFPDVYELALKDFSVVDLQRVVMVGDALETDITGGNSIGCHSLWVLNDGIHSPDLSSESSLEEGANTILKAFNSNSANTYARGKRIQPQMIMEHFVW</sequence>
<name>A0A1Z5KG53_FISSO</name>
<dbReference type="InterPro" id="IPR036412">
    <property type="entry name" value="HAD-like_sf"/>
</dbReference>
<reference evidence="1 2" key="1">
    <citation type="journal article" date="2015" name="Plant Cell">
        <title>Oil accumulation by the oleaginous diatom Fistulifera solaris as revealed by the genome and transcriptome.</title>
        <authorList>
            <person name="Tanaka T."/>
            <person name="Maeda Y."/>
            <person name="Veluchamy A."/>
            <person name="Tanaka M."/>
            <person name="Abida H."/>
            <person name="Marechal E."/>
            <person name="Bowler C."/>
            <person name="Muto M."/>
            <person name="Sunaga Y."/>
            <person name="Tanaka M."/>
            <person name="Yoshino T."/>
            <person name="Taniguchi T."/>
            <person name="Fukuda Y."/>
            <person name="Nemoto M."/>
            <person name="Matsumoto M."/>
            <person name="Wong P.S."/>
            <person name="Aburatani S."/>
            <person name="Fujibuchi W."/>
        </authorList>
    </citation>
    <scope>NUCLEOTIDE SEQUENCE [LARGE SCALE GENOMIC DNA]</scope>
    <source>
        <strain evidence="1 2">JPCC DA0580</strain>
    </source>
</reference>
<comment type="caution">
    <text evidence="1">The sequence shown here is derived from an EMBL/GenBank/DDBJ whole genome shotgun (WGS) entry which is preliminary data.</text>
</comment>
<dbReference type="GO" id="GO:0016791">
    <property type="term" value="F:phosphatase activity"/>
    <property type="evidence" value="ECO:0007669"/>
    <property type="project" value="TreeGrafter"/>
</dbReference>
<accession>A0A1Z5KG53</accession>
<dbReference type="InterPro" id="IPR006356">
    <property type="entry name" value="HAD-SF_hydro_IIA_hyp3"/>
</dbReference>
<dbReference type="InterPro" id="IPR006357">
    <property type="entry name" value="HAD-SF_hydro_IIA"/>
</dbReference>
<dbReference type="Proteomes" id="UP000198406">
    <property type="component" value="Unassembled WGS sequence"/>
</dbReference>
<gene>
    <name evidence="1" type="ORF">FisN_16Hh036</name>
</gene>
<dbReference type="Pfam" id="PF13344">
    <property type="entry name" value="Hydrolase_6"/>
    <property type="match status" value="1"/>
</dbReference>
<dbReference type="OrthoDB" id="426235at2759"/>
<dbReference type="PANTHER" id="PTHR19288">
    <property type="entry name" value="4-NITROPHENYLPHOSPHATASE-RELATED"/>
    <property type="match status" value="1"/>
</dbReference>
<dbReference type="NCBIfam" id="TIGR01459">
    <property type="entry name" value="HAD-SF-IIA-hyp4"/>
    <property type="match status" value="1"/>
</dbReference>
<dbReference type="GO" id="GO:0009507">
    <property type="term" value="C:chloroplast"/>
    <property type="evidence" value="ECO:0007669"/>
    <property type="project" value="TreeGrafter"/>
</dbReference>
<evidence type="ECO:0000313" key="2">
    <source>
        <dbReference type="Proteomes" id="UP000198406"/>
    </source>
</evidence>
<dbReference type="PANTHER" id="PTHR19288:SF90">
    <property type="entry name" value="OS08G0542600 PROTEIN"/>
    <property type="match status" value="1"/>
</dbReference>
<organism evidence="1 2">
    <name type="scientific">Fistulifera solaris</name>
    <name type="common">Oleaginous diatom</name>
    <dbReference type="NCBI Taxonomy" id="1519565"/>
    <lineage>
        <taxon>Eukaryota</taxon>
        <taxon>Sar</taxon>
        <taxon>Stramenopiles</taxon>
        <taxon>Ochrophyta</taxon>
        <taxon>Bacillariophyta</taxon>
        <taxon>Bacillariophyceae</taxon>
        <taxon>Bacillariophycidae</taxon>
        <taxon>Naviculales</taxon>
        <taxon>Naviculaceae</taxon>
        <taxon>Fistulifera</taxon>
    </lineage>
</organism>
<dbReference type="InterPro" id="IPR023214">
    <property type="entry name" value="HAD_sf"/>
</dbReference>
<dbReference type="Pfam" id="PF13242">
    <property type="entry name" value="Hydrolase_like"/>
    <property type="match status" value="1"/>
</dbReference>
<dbReference type="Gene3D" id="3.40.50.1000">
    <property type="entry name" value="HAD superfamily/HAD-like"/>
    <property type="match status" value="2"/>
</dbReference>
<dbReference type="AlphaFoldDB" id="A0A1Z5KG53"/>
<keyword evidence="2" id="KW-1185">Reference proteome</keyword>
<evidence type="ECO:0000313" key="1">
    <source>
        <dbReference type="EMBL" id="GAX25197.1"/>
    </source>
</evidence>
<proteinExistence type="predicted"/>